<feature type="region of interest" description="Disordered" evidence="1">
    <location>
        <begin position="247"/>
        <end position="281"/>
    </location>
</feature>
<name>A0A0F9IUU3_9ZZZZ</name>
<comment type="caution">
    <text evidence="2">The sequence shown here is derived from an EMBL/GenBank/DDBJ whole genome shotgun (WGS) entry which is preliminary data.</text>
</comment>
<sequence>YKGKSGGGFNPMTSKMPTIAAADPLPQFKPPSEMTPEERAKIGAEIEQLYAPRKAQLGKNWGMTQAHNKTNKDDQYEQLRDLYKERYSDSSKDASRRGAWFGTALDADKNRLQDKEDKEGRYLGTKWSQIGERGQSAYDDAMMAVAEAITGETGIAIRGEKKDKLDQSRWLFGAEGDNWDRKRGDQKDIGNFLQGQFNNKSSNYFNNENLNLSKDQLGFEKDKFGYQKKYQAGRDEETDAIEMMKLLSKSGGGGGSSSSGRIRSGGGSSSGGSPNPMNQYSGGYDDMANFIKTINSNKPSSYGRLNTLKGTKAYANLSASNKSGLADLAKTRNRYYYGTQGRYRK</sequence>
<evidence type="ECO:0000256" key="1">
    <source>
        <dbReference type="SAM" id="MobiDB-lite"/>
    </source>
</evidence>
<reference evidence="2" key="1">
    <citation type="journal article" date="2015" name="Nature">
        <title>Complex archaea that bridge the gap between prokaryotes and eukaryotes.</title>
        <authorList>
            <person name="Spang A."/>
            <person name="Saw J.H."/>
            <person name="Jorgensen S.L."/>
            <person name="Zaremba-Niedzwiedzka K."/>
            <person name="Martijn J."/>
            <person name="Lind A.E."/>
            <person name="van Eijk R."/>
            <person name="Schleper C."/>
            <person name="Guy L."/>
            <person name="Ettema T.J."/>
        </authorList>
    </citation>
    <scope>NUCLEOTIDE SEQUENCE</scope>
</reference>
<feature type="non-terminal residue" evidence="2">
    <location>
        <position position="1"/>
    </location>
</feature>
<protein>
    <submittedName>
        <fullName evidence="2">Uncharacterized protein</fullName>
    </submittedName>
</protein>
<evidence type="ECO:0000313" key="2">
    <source>
        <dbReference type="EMBL" id="KKL90847.1"/>
    </source>
</evidence>
<organism evidence="2">
    <name type="scientific">marine sediment metagenome</name>
    <dbReference type="NCBI Taxonomy" id="412755"/>
    <lineage>
        <taxon>unclassified sequences</taxon>
        <taxon>metagenomes</taxon>
        <taxon>ecological metagenomes</taxon>
    </lineage>
</organism>
<dbReference type="AlphaFoldDB" id="A0A0F9IUU3"/>
<proteinExistence type="predicted"/>
<dbReference type="EMBL" id="LAZR01019899">
    <property type="protein sequence ID" value="KKL90847.1"/>
    <property type="molecule type" value="Genomic_DNA"/>
</dbReference>
<gene>
    <name evidence="2" type="ORF">LCGC14_1900610</name>
</gene>
<feature type="compositionally biased region" description="Gly residues" evidence="1">
    <location>
        <begin position="250"/>
        <end position="270"/>
    </location>
</feature>
<accession>A0A0F9IUU3</accession>
<feature type="region of interest" description="Disordered" evidence="1">
    <location>
        <begin position="1"/>
        <end position="38"/>
    </location>
</feature>